<dbReference type="Proteomes" id="UP000232230">
    <property type="component" value="Chromosome"/>
</dbReference>
<dbReference type="CDD" id="cd04322">
    <property type="entry name" value="LysRS_N"/>
    <property type="match status" value="1"/>
</dbReference>
<name>A0A2K8P2H3_9MOLU</name>
<dbReference type="InterPro" id="IPR002313">
    <property type="entry name" value="Lys-tRNA-ligase_II"/>
</dbReference>
<keyword evidence="7 10" id="KW-0648">Protein biosynthesis</keyword>
<comment type="subcellular location">
    <subcellularLocation>
        <location evidence="10">Cytoplasm</location>
    </subcellularLocation>
</comment>
<dbReference type="GO" id="GO:0004824">
    <property type="term" value="F:lysine-tRNA ligase activity"/>
    <property type="evidence" value="ECO:0007669"/>
    <property type="project" value="UniProtKB-UniRule"/>
</dbReference>
<dbReference type="Pfam" id="PF00152">
    <property type="entry name" value="tRNA-synt_2"/>
    <property type="match status" value="1"/>
</dbReference>
<dbReference type="GO" id="GO:0000287">
    <property type="term" value="F:magnesium ion binding"/>
    <property type="evidence" value="ECO:0007669"/>
    <property type="project" value="UniProtKB-UniRule"/>
</dbReference>
<evidence type="ECO:0000256" key="5">
    <source>
        <dbReference type="ARBA" id="ARBA00022741"/>
    </source>
</evidence>
<dbReference type="InterPro" id="IPR004364">
    <property type="entry name" value="Aa-tRNA-synt_II"/>
</dbReference>
<dbReference type="InterPro" id="IPR045864">
    <property type="entry name" value="aa-tRNA-synth_II/BPL/LPL"/>
</dbReference>
<evidence type="ECO:0000256" key="4">
    <source>
        <dbReference type="ARBA" id="ARBA00022723"/>
    </source>
</evidence>
<dbReference type="InterPro" id="IPR018149">
    <property type="entry name" value="Lys-tRNA-synth_II_C"/>
</dbReference>
<evidence type="ECO:0000259" key="12">
    <source>
        <dbReference type="PROSITE" id="PS50862"/>
    </source>
</evidence>
<evidence type="ECO:0000256" key="1">
    <source>
        <dbReference type="ARBA" id="ARBA00008226"/>
    </source>
</evidence>
<keyword evidence="14" id="KW-1185">Reference proteome</keyword>
<evidence type="ECO:0000256" key="2">
    <source>
        <dbReference type="ARBA" id="ARBA00011738"/>
    </source>
</evidence>
<evidence type="ECO:0000256" key="7">
    <source>
        <dbReference type="ARBA" id="ARBA00022917"/>
    </source>
</evidence>
<evidence type="ECO:0000256" key="11">
    <source>
        <dbReference type="RuleBase" id="RU000336"/>
    </source>
</evidence>
<dbReference type="InterPro" id="IPR012340">
    <property type="entry name" value="NA-bd_OB-fold"/>
</dbReference>
<dbReference type="AlphaFoldDB" id="A0A2K8P2H3"/>
<keyword evidence="10" id="KW-0963">Cytoplasm</keyword>
<keyword evidence="3 10" id="KW-0436">Ligase</keyword>
<sequence>MSDNRRLSEQEIIRREKYAKLVAEGQDPYKITKFIRNSNIKALVTKFGPFSKEELAAMPVEAFQIAGRIKLFREAGKKAAFVNIQDQDASIQLYVRMDEIGEENFTRFRDLDLGDIIGVNGTMMKTDHGELSLRVKEYTLLSKALRPLPDKHAGIQDIEEKYRRRYVDLIMNQDVKKVFQSRSKIIRTIQKLLDNMGYMEVETPMLHVSKGGAAAKPFISHYNALDRDFYLRIATELHLKRLIVGGFEGVYEIGRIFRNEGMDTRHNPEFTSIELYIAYQDFYFMMDLTERIIRECNQAVNPSNQIVYGDVHLDLDKPFKRLHMVDGIKEQIGIDFWKSMSFEDAKKLALEKHIKVEKHHNSVGHIINLFFEEFVESKIVEPTFVYGHPVEISPLSKLNGDDPRFTDRFELFIIGREYANAFTELNNPMQQFERFEAQIKEAEAGNDEANDMDIDFIEALETGLPPTVGIGIGIDRLVMLLTNSESIKDVLLFPQMKPRD</sequence>
<feature type="binding site" evidence="10">
    <location>
        <position position="410"/>
    </location>
    <ligand>
        <name>Mg(2+)</name>
        <dbReference type="ChEBI" id="CHEBI:18420"/>
        <label>1</label>
    </ligand>
</feature>
<evidence type="ECO:0000256" key="9">
    <source>
        <dbReference type="ARBA" id="ARBA00048573"/>
    </source>
</evidence>
<feature type="domain" description="Aminoacyl-transfer RNA synthetases class-II family profile" evidence="12">
    <location>
        <begin position="182"/>
        <end position="498"/>
    </location>
</feature>
<dbReference type="Pfam" id="PF01336">
    <property type="entry name" value="tRNA_anti-codon"/>
    <property type="match status" value="1"/>
</dbReference>
<dbReference type="GO" id="GO:0000049">
    <property type="term" value="F:tRNA binding"/>
    <property type="evidence" value="ECO:0007669"/>
    <property type="project" value="TreeGrafter"/>
</dbReference>
<proteinExistence type="inferred from homology"/>
<organism evidence="13 14">
    <name type="scientific">Williamsoniiplasma somnilux</name>
    <dbReference type="NCBI Taxonomy" id="215578"/>
    <lineage>
        <taxon>Bacteria</taxon>
        <taxon>Bacillati</taxon>
        <taxon>Mycoplasmatota</taxon>
        <taxon>Mollicutes</taxon>
        <taxon>Entomoplasmatales</taxon>
        <taxon>Williamsoniiplasma</taxon>
    </lineage>
</organism>
<evidence type="ECO:0000313" key="14">
    <source>
        <dbReference type="Proteomes" id="UP000232230"/>
    </source>
</evidence>
<evidence type="ECO:0000256" key="10">
    <source>
        <dbReference type="HAMAP-Rule" id="MF_00252"/>
    </source>
</evidence>
<evidence type="ECO:0000256" key="8">
    <source>
        <dbReference type="ARBA" id="ARBA00023146"/>
    </source>
</evidence>
<keyword evidence="6 10" id="KW-0067">ATP-binding</keyword>
<dbReference type="GO" id="GO:0006430">
    <property type="term" value="P:lysyl-tRNA aminoacylation"/>
    <property type="evidence" value="ECO:0007669"/>
    <property type="project" value="UniProtKB-UniRule"/>
</dbReference>
<gene>
    <name evidence="10 13" type="primary">lysS</name>
    <name evidence="13" type="ORF">ESOMN_v1c07110</name>
</gene>
<dbReference type="NCBIfam" id="NF001756">
    <property type="entry name" value="PRK00484.1"/>
    <property type="match status" value="1"/>
</dbReference>
<feature type="binding site" evidence="10">
    <location>
        <position position="417"/>
    </location>
    <ligand>
        <name>Mg(2+)</name>
        <dbReference type="ChEBI" id="CHEBI:18420"/>
        <label>2</label>
    </ligand>
</feature>
<comment type="similarity">
    <text evidence="1 10">Belongs to the class-II aminoacyl-tRNA synthetase family.</text>
</comment>
<dbReference type="PRINTS" id="PR00982">
    <property type="entry name" value="TRNASYNTHLYS"/>
</dbReference>
<dbReference type="Gene3D" id="2.40.50.140">
    <property type="entry name" value="Nucleic acid-binding proteins"/>
    <property type="match status" value="1"/>
</dbReference>
<evidence type="ECO:0000256" key="3">
    <source>
        <dbReference type="ARBA" id="ARBA00022598"/>
    </source>
</evidence>
<dbReference type="InterPro" id="IPR006195">
    <property type="entry name" value="aa-tRNA-synth_II"/>
</dbReference>
<dbReference type="GO" id="GO:0005829">
    <property type="term" value="C:cytosol"/>
    <property type="evidence" value="ECO:0007669"/>
    <property type="project" value="TreeGrafter"/>
</dbReference>
<dbReference type="EC" id="6.1.1.6" evidence="10"/>
<keyword evidence="4 10" id="KW-0479">Metal-binding</keyword>
<dbReference type="InterPro" id="IPR044136">
    <property type="entry name" value="Lys-tRNA-ligase_II_N"/>
</dbReference>
<dbReference type="Gene3D" id="3.30.930.10">
    <property type="entry name" value="Bira Bifunctional Protein, Domain 2"/>
    <property type="match status" value="1"/>
</dbReference>
<dbReference type="NCBIfam" id="TIGR00499">
    <property type="entry name" value="lysS_bact"/>
    <property type="match status" value="1"/>
</dbReference>
<keyword evidence="10 11" id="KW-0460">Magnesium</keyword>
<dbReference type="FunFam" id="2.40.50.140:FF:000024">
    <property type="entry name" value="Lysine--tRNA ligase"/>
    <property type="match status" value="1"/>
</dbReference>
<reference evidence="13 14" key="1">
    <citation type="submission" date="2017-11" db="EMBL/GenBank/DDBJ databases">
        <title>Genome sequence of Entomoplasma somnilux PYAN-1 (ATCC 49194).</title>
        <authorList>
            <person name="Lo W.-S."/>
            <person name="Gasparich G.E."/>
            <person name="Kuo C.-H."/>
        </authorList>
    </citation>
    <scope>NUCLEOTIDE SEQUENCE [LARGE SCALE GENOMIC DNA]</scope>
    <source>
        <strain evidence="13 14">PYAN-1</strain>
    </source>
</reference>
<comment type="cofactor">
    <cofactor evidence="10 11">
        <name>Mg(2+)</name>
        <dbReference type="ChEBI" id="CHEBI:18420"/>
    </cofactor>
    <text evidence="10 11">Binds 3 Mg(2+) ions per subunit.</text>
</comment>
<accession>A0A2K8P2H3</accession>
<evidence type="ECO:0000313" key="13">
    <source>
        <dbReference type="EMBL" id="ATZ19093.1"/>
    </source>
</evidence>
<dbReference type="PANTHER" id="PTHR42918">
    <property type="entry name" value="LYSYL-TRNA SYNTHETASE"/>
    <property type="match status" value="1"/>
</dbReference>
<dbReference type="GO" id="GO:0005524">
    <property type="term" value="F:ATP binding"/>
    <property type="evidence" value="ECO:0007669"/>
    <property type="project" value="UniProtKB-UniRule"/>
</dbReference>
<dbReference type="HAMAP" id="MF_00252">
    <property type="entry name" value="Lys_tRNA_synth_class2"/>
    <property type="match status" value="1"/>
</dbReference>
<dbReference type="PROSITE" id="PS50862">
    <property type="entry name" value="AA_TRNA_LIGASE_II"/>
    <property type="match status" value="1"/>
</dbReference>
<keyword evidence="8 10" id="KW-0030">Aminoacyl-tRNA synthetase</keyword>
<dbReference type="CDD" id="cd00775">
    <property type="entry name" value="LysRS_core"/>
    <property type="match status" value="1"/>
</dbReference>
<evidence type="ECO:0000256" key="6">
    <source>
        <dbReference type="ARBA" id="ARBA00022840"/>
    </source>
</evidence>
<dbReference type="RefSeq" id="WP_024863606.1">
    <property type="nucleotide sequence ID" value="NZ_CP024965.1"/>
</dbReference>
<dbReference type="SUPFAM" id="SSF50249">
    <property type="entry name" value="Nucleic acid-binding proteins"/>
    <property type="match status" value="1"/>
</dbReference>
<dbReference type="InterPro" id="IPR004365">
    <property type="entry name" value="NA-bd_OB_tRNA"/>
</dbReference>
<feature type="binding site" evidence="10">
    <location>
        <position position="417"/>
    </location>
    <ligand>
        <name>Mg(2+)</name>
        <dbReference type="ChEBI" id="CHEBI:18420"/>
        <label>1</label>
    </ligand>
</feature>
<dbReference type="SUPFAM" id="SSF55681">
    <property type="entry name" value="Class II aaRS and biotin synthetases"/>
    <property type="match status" value="1"/>
</dbReference>
<keyword evidence="5 10" id="KW-0547">Nucleotide-binding</keyword>
<dbReference type="EMBL" id="CP024965">
    <property type="protein sequence ID" value="ATZ19093.1"/>
    <property type="molecule type" value="Genomic_DNA"/>
</dbReference>
<dbReference type="KEGG" id="esx:ESOMN_v1c07110"/>
<protein>
    <recommendedName>
        <fullName evidence="10">Lysine--tRNA ligase</fullName>
        <ecNumber evidence="10">6.1.1.6</ecNumber>
    </recommendedName>
    <alternativeName>
        <fullName evidence="10">Lysyl-tRNA synthetase</fullName>
        <shortName evidence="10">LysRS</shortName>
    </alternativeName>
</protein>
<dbReference type="PANTHER" id="PTHR42918:SF15">
    <property type="entry name" value="LYSINE--TRNA LIGASE, CHLOROPLASTIC_MITOCHONDRIAL"/>
    <property type="match status" value="1"/>
</dbReference>
<comment type="catalytic activity">
    <reaction evidence="9 10 11">
        <text>tRNA(Lys) + L-lysine + ATP = L-lysyl-tRNA(Lys) + AMP + diphosphate</text>
        <dbReference type="Rhea" id="RHEA:20792"/>
        <dbReference type="Rhea" id="RHEA-COMP:9696"/>
        <dbReference type="Rhea" id="RHEA-COMP:9697"/>
        <dbReference type="ChEBI" id="CHEBI:30616"/>
        <dbReference type="ChEBI" id="CHEBI:32551"/>
        <dbReference type="ChEBI" id="CHEBI:33019"/>
        <dbReference type="ChEBI" id="CHEBI:78442"/>
        <dbReference type="ChEBI" id="CHEBI:78529"/>
        <dbReference type="ChEBI" id="CHEBI:456215"/>
        <dbReference type="EC" id="6.1.1.6"/>
    </reaction>
</comment>
<comment type="subunit">
    <text evidence="2 10">Homodimer.</text>
</comment>